<proteinExistence type="predicted"/>
<evidence type="ECO:0000313" key="4">
    <source>
        <dbReference type="EMBL" id="MDO6965466.1"/>
    </source>
</evidence>
<evidence type="ECO:0000256" key="3">
    <source>
        <dbReference type="SAM" id="Phobius"/>
    </source>
</evidence>
<keyword evidence="1" id="KW-0175">Coiled coil</keyword>
<evidence type="ECO:0008006" key="6">
    <source>
        <dbReference type="Google" id="ProtNLM"/>
    </source>
</evidence>
<gene>
    <name evidence="4" type="ORF">Q4481_15985</name>
</gene>
<keyword evidence="3" id="KW-0812">Transmembrane</keyword>
<evidence type="ECO:0000256" key="1">
    <source>
        <dbReference type="SAM" id="Coils"/>
    </source>
</evidence>
<protein>
    <recommendedName>
        <fullName evidence="6">Biotin transporter BioY</fullName>
    </recommendedName>
</protein>
<sequence>MSGLEQAIRNALERAERSNPEIRSRIYQSARNALDAGLRKQEIEDLEQVARQRQRLEATIRLIEDEELERLRSIARLEKVIVDREPDDLDPGMQLGSPDEPLSQPESVREEAPEPQVDRSAEPSARPVGHVSGDDGSLSNLSMRRDDTPKSMLHEDESPAWSAPGTPEAARTPQKVRSAGRRASSFFVAMFVYVVLFGAIGGAFWWVWATGMLDAALKGSGEFDLVPKELQSESFDPAEKKSALDPMRGFSGEWIEVFNPKDADSVVARANAEIGTTKDGDGDAVTIASGAPDQDGDVLIDVPASILQDMVGRSSTLALTVSALGDKPAQIYVQCEFAELGGCGRHRFTVTTDRTDNLLRVTFDRTLAPEKGGKIVINTDLNGEGGAIKLYGIRFLPGT</sequence>
<comment type="caution">
    <text evidence="4">The sequence shown here is derived from an EMBL/GenBank/DDBJ whole genome shotgun (WGS) entry which is preliminary data.</text>
</comment>
<dbReference type="Proteomes" id="UP001174932">
    <property type="component" value="Unassembled WGS sequence"/>
</dbReference>
<reference evidence="4" key="2">
    <citation type="submission" date="2023-07" db="EMBL/GenBank/DDBJ databases">
        <authorList>
            <person name="Shen H."/>
        </authorList>
    </citation>
    <scope>NUCLEOTIDE SEQUENCE</scope>
    <source>
        <strain evidence="4">TNR-22</strain>
    </source>
</reference>
<organism evidence="4 5">
    <name type="scientific">Rhizobium alvei</name>
    <dbReference type="NCBI Taxonomy" id="1132659"/>
    <lineage>
        <taxon>Bacteria</taxon>
        <taxon>Pseudomonadati</taxon>
        <taxon>Pseudomonadota</taxon>
        <taxon>Alphaproteobacteria</taxon>
        <taxon>Hyphomicrobiales</taxon>
        <taxon>Rhizobiaceae</taxon>
        <taxon>Rhizobium/Agrobacterium group</taxon>
        <taxon>Rhizobium</taxon>
    </lineage>
</organism>
<feature type="compositionally biased region" description="Basic and acidic residues" evidence="2">
    <location>
        <begin position="143"/>
        <end position="157"/>
    </location>
</feature>
<dbReference type="EMBL" id="JAUOZU010000012">
    <property type="protein sequence ID" value="MDO6965466.1"/>
    <property type="molecule type" value="Genomic_DNA"/>
</dbReference>
<feature type="transmembrane region" description="Helical" evidence="3">
    <location>
        <begin position="186"/>
        <end position="208"/>
    </location>
</feature>
<accession>A0ABT8YPL5</accession>
<evidence type="ECO:0000256" key="2">
    <source>
        <dbReference type="SAM" id="MobiDB-lite"/>
    </source>
</evidence>
<feature type="coiled-coil region" evidence="1">
    <location>
        <begin position="39"/>
        <end position="69"/>
    </location>
</feature>
<keyword evidence="3" id="KW-0472">Membrane</keyword>
<keyword evidence="3" id="KW-1133">Transmembrane helix</keyword>
<feature type="region of interest" description="Disordered" evidence="2">
    <location>
        <begin position="1"/>
        <end position="20"/>
    </location>
</feature>
<name>A0ABT8YPL5_9HYPH</name>
<reference evidence="4" key="1">
    <citation type="journal article" date="2015" name="Int. J. Syst. Evol. Microbiol.">
        <title>Rhizobium alvei sp. nov., isolated from a freshwater river.</title>
        <authorList>
            <person name="Sheu S.Y."/>
            <person name="Huang H.W."/>
            <person name="Young C.C."/>
            <person name="Chen W.M."/>
        </authorList>
    </citation>
    <scope>NUCLEOTIDE SEQUENCE</scope>
    <source>
        <strain evidence="4">TNR-22</strain>
    </source>
</reference>
<feature type="region of interest" description="Disordered" evidence="2">
    <location>
        <begin position="85"/>
        <end position="176"/>
    </location>
</feature>
<dbReference type="RefSeq" id="WP_304377403.1">
    <property type="nucleotide sequence ID" value="NZ_JAUOZU010000012.1"/>
</dbReference>
<keyword evidence="5" id="KW-1185">Reference proteome</keyword>
<feature type="compositionally biased region" description="Basic and acidic residues" evidence="2">
    <location>
        <begin position="11"/>
        <end position="20"/>
    </location>
</feature>
<feature type="compositionally biased region" description="Basic and acidic residues" evidence="2">
    <location>
        <begin position="107"/>
        <end position="121"/>
    </location>
</feature>
<evidence type="ECO:0000313" key="5">
    <source>
        <dbReference type="Proteomes" id="UP001174932"/>
    </source>
</evidence>